<reference evidence="1" key="1">
    <citation type="submission" date="2021-01" db="EMBL/GenBank/DDBJ databases">
        <title>Genomic Encyclopedia of Type Strains, Phase IV (KMG-IV): sequencing the most valuable type-strain genomes for metagenomic binning, comparative biology and taxonomic classification.</title>
        <authorList>
            <person name="Goeker M."/>
        </authorList>
    </citation>
    <scope>NUCLEOTIDE SEQUENCE</scope>
    <source>
        <strain evidence="1">DSM 25523</strain>
    </source>
</reference>
<dbReference type="EMBL" id="JAFBEB010000008">
    <property type="protein sequence ID" value="MBM7590923.1"/>
    <property type="molecule type" value="Genomic_DNA"/>
</dbReference>
<organism evidence="1 2">
    <name type="scientific">Brevibacillus fulvus</name>
    <dbReference type="NCBI Taxonomy" id="1125967"/>
    <lineage>
        <taxon>Bacteria</taxon>
        <taxon>Bacillati</taxon>
        <taxon>Bacillota</taxon>
        <taxon>Bacilli</taxon>
        <taxon>Bacillales</taxon>
        <taxon>Paenibacillaceae</taxon>
        <taxon>Brevibacillus</taxon>
    </lineage>
</organism>
<name>A0A938Y0G7_9BACL</name>
<dbReference type="AlphaFoldDB" id="A0A938Y0G7"/>
<comment type="caution">
    <text evidence="1">The sequence shown here is derived from an EMBL/GenBank/DDBJ whole genome shotgun (WGS) entry which is preliminary data.</text>
</comment>
<dbReference type="RefSeq" id="WP_204518663.1">
    <property type="nucleotide sequence ID" value="NZ_BAABIN010000005.1"/>
</dbReference>
<evidence type="ECO:0000313" key="1">
    <source>
        <dbReference type="EMBL" id="MBM7590923.1"/>
    </source>
</evidence>
<protein>
    <recommendedName>
        <fullName evidence="3">DNA-binding protein</fullName>
    </recommendedName>
</protein>
<gene>
    <name evidence="1" type="ORF">JOD01_002535</name>
</gene>
<proteinExistence type="predicted"/>
<sequence>MAKQRITDVEQLPLMMKMRDVANVMDIALRRAYELAQDPTFPKIVLGKSIRIPRDAFCRWAGIEMPGDKPSEISA</sequence>
<evidence type="ECO:0000313" key="2">
    <source>
        <dbReference type="Proteomes" id="UP000717624"/>
    </source>
</evidence>
<evidence type="ECO:0008006" key="3">
    <source>
        <dbReference type="Google" id="ProtNLM"/>
    </source>
</evidence>
<dbReference type="Proteomes" id="UP000717624">
    <property type="component" value="Unassembled WGS sequence"/>
</dbReference>
<accession>A0A938Y0G7</accession>
<keyword evidence="2" id="KW-1185">Reference proteome</keyword>